<dbReference type="AlphaFoldDB" id="A0A3T1D0T0"/>
<sequence length="65" mass="8073">MHDNFEQRGHEEVRMEVDVRYFRATGSWRGMKGVRSKIISSNWVMWRYERREMYDNFEQRGRGEV</sequence>
<dbReference type="KEGG" id="cohn:KCTCHS21_10930"/>
<keyword evidence="2" id="KW-1185">Reference proteome</keyword>
<name>A0A3T1D0T0_9BACL</name>
<dbReference type="Proteomes" id="UP000289856">
    <property type="component" value="Chromosome"/>
</dbReference>
<evidence type="ECO:0000313" key="2">
    <source>
        <dbReference type="Proteomes" id="UP000289856"/>
    </source>
</evidence>
<gene>
    <name evidence="1" type="ORF">KCTCHS21_10930</name>
</gene>
<evidence type="ECO:0000313" key="1">
    <source>
        <dbReference type="EMBL" id="BBI31694.1"/>
    </source>
</evidence>
<protein>
    <submittedName>
        <fullName evidence="1">Uncharacterized protein</fullName>
    </submittedName>
</protein>
<organism evidence="1 2">
    <name type="scientific">Cohnella abietis</name>
    <dbReference type="NCBI Taxonomy" id="2507935"/>
    <lineage>
        <taxon>Bacteria</taxon>
        <taxon>Bacillati</taxon>
        <taxon>Bacillota</taxon>
        <taxon>Bacilli</taxon>
        <taxon>Bacillales</taxon>
        <taxon>Paenibacillaceae</taxon>
        <taxon>Cohnella</taxon>
    </lineage>
</organism>
<proteinExistence type="predicted"/>
<reference evidence="1 2" key="1">
    <citation type="submission" date="2019-01" db="EMBL/GenBank/DDBJ databases">
        <title>Complete genome sequence of Cohnella hallensis HS21 isolated from Korean fir (Abies koreana) rhizospheric soil.</title>
        <authorList>
            <person name="Jiang L."/>
            <person name="Kang S.W."/>
            <person name="Kim S."/>
            <person name="Jung J."/>
            <person name="Kim C.Y."/>
            <person name="Kim D.H."/>
            <person name="Kim S.W."/>
            <person name="Lee J."/>
        </authorList>
    </citation>
    <scope>NUCLEOTIDE SEQUENCE [LARGE SCALE GENOMIC DNA]</scope>
    <source>
        <strain evidence="1 2">HS21</strain>
    </source>
</reference>
<accession>A0A3T1D0T0</accession>
<dbReference type="EMBL" id="AP019400">
    <property type="protein sequence ID" value="BBI31694.1"/>
    <property type="molecule type" value="Genomic_DNA"/>
</dbReference>